<dbReference type="PANTHER" id="PTHR44845:SF6">
    <property type="entry name" value="BETA-ALANINE-ACTIVATING ENZYME"/>
    <property type="match status" value="1"/>
</dbReference>
<evidence type="ECO:0000313" key="6">
    <source>
        <dbReference type="Proteomes" id="UP001596435"/>
    </source>
</evidence>
<dbReference type="Gene3D" id="3.40.50.12780">
    <property type="entry name" value="N-terminal domain of ligase-like"/>
    <property type="match status" value="1"/>
</dbReference>
<dbReference type="CDD" id="cd05235">
    <property type="entry name" value="SDR_e1"/>
    <property type="match status" value="1"/>
</dbReference>
<accession>A0ABW2FVI1</accession>
<dbReference type="CDD" id="cd05930">
    <property type="entry name" value="A_NRPS"/>
    <property type="match status" value="1"/>
</dbReference>
<name>A0ABW2FVI1_9ACTN</name>
<dbReference type="Pfam" id="PF00550">
    <property type="entry name" value="PP-binding"/>
    <property type="match status" value="1"/>
</dbReference>
<evidence type="ECO:0000313" key="5">
    <source>
        <dbReference type="EMBL" id="MFC7181234.1"/>
    </source>
</evidence>
<dbReference type="InterPro" id="IPR020845">
    <property type="entry name" value="AMP-binding_CS"/>
</dbReference>
<keyword evidence="1" id="KW-0596">Phosphopantetheine</keyword>
<feature type="compositionally biased region" description="Polar residues" evidence="3">
    <location>
        <begin position="35"/>
        <end position="51"/>
    </location>
</feature>
<dbReference type="Proteomes" id="UP001596435">
    <property type="component" value="Unassembled WGS sequence"/>
</dbReference>
<dbReference type="InterPro" id="IPR038020">
    <property type="entry name" value="MbtH-like_sf"/>
</dbReference>
<dbReference type="InterPro" id="IPR013120">
    <property type="entry name" value="FAR_NAD-bd"/>
</dbReference>
<dbReference type="NCBIfam" id="TIGR01746">
    <property type="entry name" value="Thioester-redct"/>
    <property type="match status" value="1"/>
</dbReference>
<dbReference type="SMART" id="SM00923">
    <property type="entry name" value="MbtH"/>
    <property type="match status" value="1"/>
</dbReference>
<dbReference type="Gene3D" id="3.90.820.10">
    <property type="entry name" value="Structural Genomics, Unknown Function 30-nov-00 1gh9 Mol_id"/>
    <property type="match status" value="1"/>
</dbReference>
<dbReference type="NCBIfam" id="TIGR01733">
    <property type="entry name" value="AA-adenyl-dom"/>
    <property type="match status" value="1"/>
</dbReference>
<evidence type="ECO:0000256" key="1">
    <source>
        <dbReference type="ARBA" id="ARBA00022450"/>
    </source>
</evidence>
<dbReference type="Pfam" id="PF00501">
    <property type="entry name" value="AMP-binding"/>
    <property type="match status" value="1"/>
</dbReference>
<evidence type="ECO:0000259" key="4">
    <source>
        <dbReference type="PROSITE" id="PS50075"/>
    </source>
</evidence>
<dbReference type="InterPro" id="IPR036736">
    <property type="entry name" value="ACP-like_sf"/>
</dbReference>
<dbReference type="RefSeq" id="WP_345708548.1">
    <property type="nucleotide sequence ID" value="NZ_BAABKV010000001.1"/>
</dbReference>
<keyword evidence="6" id="KW-1185">Reference proteome</keyword>
<protein>
    <submittedName>
        <fullName evidence="5">Amino acid adenylation domain-containing protein</fullName>
    </submittedName>
</protein>
<dbReference type="InterPro" id="IPR000873">
    <property type="entry name" value="AMP-dep_synth/lig_dom"/>
</dbReference>
<dbReference type="Gene3D" id="3.40.50.720">
    <property type="entry name" value="NAD(P)-binding Rossmann-like Domain"/>
    <property type="match status" value="1"/>
</dbReference>
<feature type="compositionally biased region" description="Gly residues" evidence="3">
    <location>
        <begin position="596"/>
        <end position="612"/>
    </location>
</feature>
<dbReference type="InterPro" id="IPR006162">
    <property type="entry name" value="Ppantetheine_attach_site"/>
</dbReference>
<feature type="compositionally biased region" description="Gly residues" evidence="3">
    <location>
        <begin position="1"/>
        <end position="11"/>
    </location>
</feature>
<dbReference type="InterPro" id="IPR042099">
    <property type="entry name" value="ANL_N_sf"/>
</dbReference>
<dbReference type="PANTHER" id="PTHR44845">
    <property type="entry name" value="CARRIER DOMAIN-CONTAINING PROTEIN"/>
    <property type="match status" value="1"/>
</dbReference>
<gene>
    <name evidence="5" type="ORF">ACFQMG_16880</name>
</gene>
<dbReference type="SUPFAM" id="SSF56801">
    <property type="entry name" value="Acetyl-CoA synthetase-like"/>
    <property type="match status" value="1"/>
</dbReference>
<feature type="region of interest" description="Disordered" evidence="3">
    <location>
        <begin position="1"/>
        <end position="53"/>
    </location>
</feature>
<dbReference type="InterPro" id="IPR036291">
    <property type="entry name" value="NAD(P)-bd_dom_sf"/>
</dbReference>
<organism evidence="5 6">
    <name type="scientific">Kitasatospora paranensis</name>
    <dbReference type="NCBI Taxonomy" id="258053"/>
    <lineage>
        <taxon>Bacteria</taxon>
        <taxon>Bacillati</taxon>
        <taxon>Actinomycetota</taxon>
        <taxon>Actinomycetes</taxon>
        <taxon>Kitasatosporales</taxon>
        <taxon>Streptomycetaceae</taxon>
        <taxon>Kitasatospora</taxon>
    </lineage>
</organism>
<evidence type="ECO:0000256" key="2">
    <source>
        <dbReference type="ARBA" id="ARBA00022553"/>
    </source>
</evidence>
<feature type="region of interest" description="Disordered" evidence="3">
    <location>
        <begin position="589"/>
        <end position="612"/>
    </location>
</feature>
<dbReference type="Pfam" id="PF13193">
    <property type="entry name" value="AMP-binding_C"/>
    <property type="match status" value="1"/>
</dbReference>
<dbReference type="EMBL" id="JBHTAJ010000029">
    <property type="protein sequence ID" value="MFC7181234.1"/>
    <property type="molecule type" value="Genomic_DNA"/>
</dbReference>
<sequence>MSGTGVAGGGVRVRNPAPEPRLRHPLRRLSRSPPVDQSNHVQSPDSGQHSVLVNGDGQYTIWTGEIPVPDGWRRVYGPTGREACRREVAARWRDLRPTGRGAPGRTVHGLFREQAARRPGAVAVLCDDGPLSYAELDGRSDRLAEELRAVGVGPDRIVPVCLERSGDMVVGLLAALKAGGAFLPLDPAHPDLRLQQLAEDCGAGAVLTSSEHARLFPGAIMVEAYRSAGPTGAAPPPDLTDPDDLAYLIYTSGTTGQPKGVPVSHRTMVFTLSRVAEAYGMSPADRVLQLGALGFDTSLEQIFTPLLNGATLVLGGRHTWAPIELAHRLPELGITVADLTPTYWHRLLSVLPTTGRAASPLRLLIVGGDTVPAEDCRTTLRRLPGTRLLNAYGLTETGITSTLAEIRPELLASPAHAPVPVGRPLIGTFVHVLDGDLRPVPPGQKGEVYLGGPALARGYWRRPVLTAERFLPEAYAGTPGGRMYRTGDTGRWRPDGNLELIGRADDQVKIRGYRVDPGEVESVLAEHPGVGLARVVPGEGPDGGRVLAAYYTSRGQQPEDLRPFLAARLPDHLVPSVFVPVDRMPVTPSGKIDRGGLAGSGRTSGGNGGGRATGTTVEAGLAYLWAQILDVEHVGADDDFFELGGNSLLAMEMLARARIMFGIGVDRIRLLTRALLQDPTLGAFAAVVRDARTAHPAEPGQLVDYATEAELGVPVHRSDGPPPRWHEPGDILLTGATGFCGTHLLHALLETTGARIHCLVRAPDREHAMERLRAAHQRYLRRDLRSERVVPVVGDLAEPLLGLGRQRFERLAGTVDLVHHLGGQVNFLYPYHQLRAANVAGTREIIRLAGHSRAIPVHYLSSMAVLAGYGPAGVDRVTEGSPLAHAERLSVGYVESKWVAEALLHHAAAAGLPVTVHRVNDVTGDLRHGVMNPGTELCAIIRYLWDSGTTPAVHLPLDFVPADVFTRALALISTREQARGEVLHLTNPSPALLPDLAERLRARGRPIIELPYDQWVERLIAFASNNPAHPITPFVPLFVDRAVDSELTISEMYFRPTFPLFDRDNADRALAATGVAVPPVDAALLDFYLERLEAAGQLEHAA</sequence>
<evidence type="ECO:0000256" key="3">
    <source>
        <dbReference type="SAM" id="MobiDB-lite"/>
    </source>
</evidence>
<dbReference type="InterPro" id="IPR009081">
    <property type="entry name" value="PP-bd_ACP"/>
</dbReference>
<dbReference type="InterPro" id="IPR005153">
    <property type="entry name" value="MbtH-like_dom"/>
</dbReference>
<dbReference type="PIRSF" id="PIRSF001617">
    <property type="entry name" value="Alpha-AR"/>
    <property type="match status" value="1"/>
</dbReference>
<reference evidence="6" key="1">
    <citation type="journal article" date="2019" name="Int. J. Syst. Evol. Microbiol.">
        <title>The Global Catalogue of Microorganisms (GCM) 10K type strain sequencing project: providing services to taxonomists for standard genome sequencing and annotation.</title>
        <authorList>
            <consortium name="The Broad Institute Genomics Platform"/>
            <consortium name="The Broad Institute Genome Sequencing Center for Infectious Disease"/>
            <person name="Wu L."/>
            <person name="Ma J."/>
        </authorList>
    </citation>
    <scope>NUCLEOTIDE SEQUENCE [LARGE SCALE GENOMIC DNA]</scope>
    <source>
        <strain evidence="6">CGMCC 1.12859</strain>
    </source>
</reference>
<feature type="domain" description="Carrier" evidence="4">
    <location>
        <begin position="612"/>
        <end position="692"/>
    </location>
</feature>
<dbReference type="SUPFAM" id="SSF160582">
    <property type="entry name" value="MbtH-like"/>
    <property type="match status" value="1"/>
</dbReference>
<dbReference type="PROSITE" id="PS00455">
    <property type="entry name" value="AMP_BINDING"/>
    <property type="match status" value="1"/>
</dbReference>
<dbReference type="InterPro" id="IPR010071">
    <property type="entry name" value="AA_adenyl_dom"/>
</dbReference>
<dbReference type="SUPFAM" id="SSF51735">
    <property type="entry name" value="NAD(P)-binding Rossmann-fold domains"/>
    <property type="match status" value="1"/>
</dbReference>
<dbReference type="InterPro" id="IPR025110">
    <property type="entry name" value="AMP-bd_C"/>
</dbReference>
<proteinExistence type="predicted"/>
<dbReference type="InterPro" id="IPR010080">
    <property type="entry name" value="Thioester_reductase-like_dom"/>
</dbReference>
<dbReference type="PROSITE" id="PS00012">
    <property type="entry name" value="PHOSPHOPANTETHEINE"/>
    <property type="match status" value="1"/>
</dbReference>
<dbReference type="Gene3D" id="3.30.300.30">
    <property type="match status" value="1"/>
</dbReference>
<dbReference type="Pfam" id="PF07993">
    <property type="entry name" value="NAD_binding_4"/>
    <property type="match status" value="1"/>
</dbReference>
<dbReference type="Pfam" id="PF03621">
    <property type="entry name" value="MbtH"/>
    <property type="match status" value="1"/>
</dbReference>
<dbReference type="Gene3D" id="1.10.1200.10">
    <property type="entry name" value="ACP-like"/>
    <property type="match status" value="1"/>
</dbReference>
<comment type="caution">
    <text evidence="5">The sequence shown here is derived from an EMBL/GenBank/DDBJ whole genome shotgun (WGS) entry which is preliminary data.</text>
</comment>
<dbReference type="InterPro" id="IPR045851">
    <property type="entry name" value="AMP-bd_C_sf"/>
</dbReference>
<dbReference type="SUPFAM" id="SSF47336">
    <property type="entry name" value="ACP-like"/>
    <property type="match status" value="1"/>
</dbReference>
<keyword evidence="2" id="KW-0597">Phosphoprotein</keyword>
<dbReference type="PROSITE" id="PS50075">
    <property type="entry name" value="CARRIER"/>
    <property type="match status" value="1"/>
</dbReference>